<dbReference type="PANTHER" id="PTHR31301">
    <property type="entry name" value="LOB DOMAIN-CONTAINING PROTEIN 4-RELATED"/>
    <property type="match status" value="1"/>
</dbReference>
<gene>
    <name evidence="4" type="ORF">WN944_024862</name>
</gene>
<sequence length="123" mass="13800">MSTSSRCAACRHLRRRCPSDCIFAPYFPANDPHRFACVHKIYGSSKVGNMLQDLPVELRAEAADAICIEAECRVQDPVYGCVRMISLLQQQIHNAESQLVKARAEIAVLSSHAQELRHHVQDI</sequence>
<keyword evidence="5" id="KW-1185">Reference proteome</keyword>
<dbReference type="Proteomes" id="UP001428341">
    <property type="component" value="Unassembled WGS sequence"/>
</dbReference>
<dbReference type="PROSITE" id="PS50891">
    <property type="entry name" value="LOB"/>
    <property type="match status" value="1"/>
</dbReference>
<comment type="caution">
    <text evidence="4">The sequence shown here is derived from an EMBL/GenBank/DDBJ whole genome shotgun (WGS) entry which is preliminary data.</text>
</comment>
<organism evidence="4 5">
    <name type="scientific">Citrus x changshan-huyou</name>
    <dbReference type="NCBI Taxonomy" id="2935761"/>
    <lineage>
        <taxon>Eukaryota</taxon>
        <taxon>Viridiplantae</taxon>
        <taxon>Streptophyta</taxon>
        <taxon>Embryophyta</taxon>
        <taxon>Tracheophyta</taxon>
        <taxon>Spermatophyta</taxon>
        <taxon>Magnoliopsida</taxon>
        <taxon>eudicotyledons</taxon>
        <taxon>Gunneridae</taxon>
        <taxon>Pentapetalae</taxon>
        <taxon>rosids</taxon>
        <taxon>malvids</taxon>
        <taxon>Sapindales</taxon>
        <taxon>Rutaceae</taxon>
        <taxon>Aurantioideae</taxon>
        <taxon>Citrus</taxon>
    </lineage>
</organism>
<feature type="domain" description="LOB" evidence="3">
    <location>
        <begin position="5"/>
        <end position="106"/>
    </location>
</feature>
<reference evidence="4 5" key="1">
    <citation type="submission" date="2024-05" db="EMBL/GenBank/DDBJ databases">
        <title>Haplotype-resolved chromosome-level genome assembly of Huyou (Citrus changshanensis).</title>
        <authorList>
            <person name="Miao C."/>
            <person name="Chen W."/>
            <person name="Wu Y."/>
            <person name="Wang L."/>
            <person name="Zhao S."/>
            <person name="Grierson D."/>
            <person name="Xu C."/>
            <person name="Chen K."/>
        </authorList>
    </citation>
    <scope>NUCLEOTIDE SEQUENCE [LARGE SCALE GENOMIC DNA]</scope>
    <source>
        <strain evidence="4">01-14</strain>
        <tissue evidence="4">Leaf</tissue>
    </source>
</reference>
<dbReference type="InterPro" id="IPR004883">
    <property type="entry name" value="LOB"/>
</dbReference>
<evidence type="ECO:0000259" key="3">
    <source>
        <dbReference type="PROSITE" id="PS50891"/>
    </source>
</evidence>
<keyword evidence="2" id="KW-0175">Coiled coil</keyword>
<evidence type="ECO:0000313" key="4">
    <source>
        <dbReference type="EMBL" id="KAK9181723.1"/>
    </source>
</evidence>
<dbReference type="AlphaFoldDB" id="A0AAP0LRD6"/>
<dbReference type="EMBL" id="JBCGBO010000024">
    <property type="protein sequence ID" value="KAK9181723.1"/>
    <property type="molecule type" value="Genomic_DNA"/>
</dbReference>
<feature type="coiled-coil region" evidence="2">
    <location>
        <begin position="85"/>
        <end position="112"/>
    </location>
</feature>
<dbReference type="Pfam" id="PF03195">
    <property type="entry name" value="LOB"/>
    <property type="match status" value="1"/>
</dbReference>
<evidence type="ECO:0000313" key="5">
    <source>
        <dbReference type="Proteomes" id="UP001428341"/>
    </source>
</evidence>
<evidence type="ECO:0000256" key="1">
    <source>
        <dbReference type="ARBA" id="ARBA00005474"/>
    </source>
</evidence>
<comment type="similarity">
    <text evidence="1">Belongs to the LOB domain-containing protein family.</text>
</comment>
<accession>A0AAP0LRD6</accession>
<name>A0AAP0LRD6_9ROSI</name>
<protein>
    <recommendedName>
        <fullName evidence="3">LOB domain-containing protein</fullName>
    </recommendedName>
</protein>
<dbReference type="PANTHER" id="PTHR31301:SF120">
    <property type="entry name" value="LOB DOMAIN-CONTAINING PROTEIN 23-RELATED"/>
    <property type="match status" value="1"/>
</dbReference>
<evidence type="ECO:0000256" key="2">
    <source>
        <dbReference type="SAM" id="Coils"/>
    </source>
</evidence>
<proteinExistence type="inferred from homology"/>